<dbReference type="SUPFAM" id="SSF46785">
    <property type="entry name" value="Winged helix' DNA-binding domain"/>
    <property type="match status" value="1"/>
</dbReference>
<dbReference type="Pfam" id="PF08100">
    <property type="entry name" value="Dimerisation"/>
    <property type="match status" value="1"/>
</dbReference>
<dbReference type="Proteomes" id="UP001597151">
    <property type="component" value="Unassembled WGS sequence"/>
</dbReference>
<dbReference type="RefSeq" id="WP_380794906.1">
    <property type="nucleotide sequence ID" value="NZ_JBHTKR010000009.1"/>
</dbReference>
<dbReference type="SUPFAM" id="SSF53335">
    <property type="entry name" value="S-adenosyl-L-methionine-dependent methyltransferases"/>
    <property type="match status" value="1"/>
</dbReference>
<keyword evidence="3" id="KW-0949">S-adenosyl-L-methionine</keyword>
<dbReference type="InterPro" id="IPR036388">
    <property type="entry name" value="WH-like_DNA-bd_sf"/>
</dbReference>
<dbReference type="PIRSF" id="PIRSF005739">
    <property type="entry name" value="O-mtase"/>
    <property type="match status" value="1"/>
</dbReference>
<evidence type="ECO:0000259" key="4">
    <source>
        <dbReference type="Pfam" id="PF00891"/>
    </source>
</evidence>
<dbReference type="InterPro" id="IPR036390">
    <property type="entry name" value="WH_DNA-bd_sf"/>
</dbReference>
<dbReference type="PROSITE" id="PS51683">
    <property type="entry name" value="SAM_OMT_II"/>
    <property type="match status" value="1"/>
</dbReference>
<gene>
    <name evidence="6" type="ORF">ACFQ3C_18160</name>
</gene>
<dbReference type="EMBL" id="JBHTKR010000009">
    <property type="protein sequence ID" value="MFD1196595.1"/>
    <property type="molecule type" value="Genomic_DNA"/>
</dbReference>
<dbReference type="InterPro" id="IPR029063">
    <property type="entry name" value="SAM-dependent_MTases_sf"/>
</dbReference>
<feature type="domain" description="O-methyltransferase dimerisation" evidence="5">
    <location>
        <begin position="54"/>
        <end position="120"/>
    </location>
</feature>
<protein>
    <submittedName>
        <fullName evidence="6">Methyltransferase</fullName>
    </submittedName>
</protein>
<dbReference type="PANTHER" id="PTHR43712">
    <property type="entry name" value="PUTATIVE (AFU_ORTHOLOGUE AFUA_4G14580)-RELATED"/>
    <property type="match status" value="1"/>
</dbReference>
<name>A0ABW3TL73_9RHOB</name>
<dbReference type="Gene3D" id="3.40.50.150">
    <property type="entry name" value="Vaccinia Virus protein VP39"/>
    <property type="match status" value="1"/>
</dbReference>
<evidence type="ECO:0000259" key="5">
    <source>
        <dbReference type="Pfam" id="PF08100"/>
    </source>
</evidence>
<accession>A0ABW3TL73</accession>
<dbReference type="CDD" id="cd02440">
    <property type="entry name" value="AdoMet_MTases"/>
    <property type="match status" value="1"/>
</dbReference>
<dbReference type="InterPro" id="IPR012967">
    <property type="entry name" value="COMT_dimerisation"/>
</dbReference>
<sequence>MSDAATGQNGSQPARPRITGWFHRLIARPSFQTWASHFPLTRGIARREGAEMFDLVSGFVQSQVLMAIVELRILHDLMGGSRSAAGLARDAGMMPDRMEILLQAAAALSLIRRRKDGRFVLARKGAALLGVPGLEAMILHHRAFYRDLEDPVALLRGEVDTELANFWPYVFGARGLVDPKITQTYSDLMADSQALVAQDTLRMVDFSDVNCLMDVGGGSGTFALAVAQAYPKPDLRVFDLPDVVPGALARFEAAGQGGRLAVHGGSFRSDSLPQGADAISLIRVLYDHSDDTVRGLLSKIFDSLPPGGRLIVSEPMSGGAAPERAGDVYFAFYTMAMRTGKTRSSAEIARLCTHAGFVDCKTPPPLRPFVTSVVSCVKPR</sequence>
<dbReference type="Pfam" id="PF00891">
    <property type="entry name" value="Methyltransf_2"/>
    <property type="match status" value="1"/>
</dbReference>
<dbReference type="Gene3D" id="1.10.287.1350">
    <property type="match status" value="1"/>
</dbReference>
<proteinExistence type="predicted"/>
<comment type="caution">
    <text evidence="6">The sequence shown here is derived from an EMBL/GenBank/DDBJ whole genome shotgun (WGS) entry which is preliminary data.</text>
</comment>
<evidence type="ECO:0000256" key="3">
    <source>
        <dbReference type="ARBA" id="ARBA00022691"/>
    </source>
</evidence>
<evidence type="ECO:0000313" key="6">
    <source>
        <dbReference type="EMBL" id="MFD1196595.1"/>
    </source>
</evidence>
<dbReference type="PANTHER" id="PTHR43712:SF2">
    <property type="entry name" value="O-METHYLTRANSFERASE CICE"/>
    <property type="match status" value="1"/>
</dbReference>
<keyword evidence="1 6" id="KW-0489">Methyltransferase</keyword>
<feature type="domain" description="O-methyltransferase C-terminal" evidence="4">
    <location>
        <begin position="145"/>
        <end position="357"/>
    </location>
</feature>
<keyword evidence="2" id="KW-0808">Transferase</keyword>
<reference evidence="7" key="1">
    <citation type="journal article" date="2019" name="Int. J. Syst. Evol. Microbiol.">
        <title>The Global Catalogue of Microorganisms (GCM) 10K type strain sequencing project: providing services to taxonomists for standard genome sequencing and annotation.</title>
        <authorList>
            <consortium name="The Broad Institute Genomics Platform"/>
            <consortium name="The Broad Institute Genome Sequencing Center for Infectious Disease"/>
            <person name="Wu L."/>
            <person name="Ma J."/>
        </authorList>
    </citation>
    <scope>NUCLEOTIDE SEQUENCE [LARGE SCALE GENOMIC DNA]</scope>
    <source>
        <strain evidence="7">CCUG 55328</strain>
    </source>
</reference>
<dbReference type="InterPro" id="IPR001077">
    <property type="entry name" value="COMT_C"/>
</dbReference>
<keyword evidence="7" id="KW-1185">Reference proteome</keyword>
<evidence type="ECO:0000256" key="1">
    <source>
        <dbReference type="ARBA" id="ARBA00022603"/>
    </source>
</evidence>
<dbReference type="GO" id="GO:0008168">
    <property type="term" value="F:methyltransferase activity"/>
    <property type="evidence" value="ECO:0007669"/>
    <property type="project" value="UniProtKB-KW"/>
</dbReference>
<dbReference type="GO" id="GO:0032259">
    <property type="term" value="P:methylation"/>
    <property type="evidence" value="ECO:0007669"/>
    <property type="project" value="UniProtKB-KW"/>
</dbReference>
<dbReference type="Gene3D" id="1.10.10.10">
    <property type="entry name" value="Winged helix-like DNA-binding domain superfamily/Winged helix DNA-binding domain"/>
    <property type="match status" value="1"/>
</dbReference>
<evidence type="ECO:0000313" key="7">
    <source>
        <dbReference type="Proteomes" id="UP001597151"/>
    </source>
</evidence>
<evidence type="ECO:0000256" key="2">
    <source>
        <dbReference type="ARBA" id="ARBA00022679"/>
    </source>
</evidence>
<organism evidence="6 7">
    <name type="scientific">Seohaeicola saemankumensis</name>
    <dbReference type="NCBI Taxonomy" id="481181"/>
    <lineage>
        <taxon>Bacteria</taxon>
        <taxon>Pseudomonadati</taxon>
        <taxon>Pseudomonadota</taxon>
        <taxon>Alphaproteobacteria</taxon>
        <taxon>Rhodobacterales</taxon>
        <taxon>Roseobacteraceae</taxon>
        <taxon>Seohaeicola</taxon>
    </lineage>
</organism>
<dbReference type="InterPro" id="IPR016461">
    <property type="entry name" value="COMT-like"/>
</dbReference>